<evidence type="ECO:0000313" key="1">
    <source>
        <dbReference type="EMBL" id="CAD0009149.1"/>
    </source>
</evidence>
<comment type="caution">
    <text evidence="1">The sequence shown here is derived from an EMBL/GenBank/DDBJ whole genome shotgun (WGS) entry which is preliminary data.</text>
</comment>
<dbReference type="AlphaFoldDB" id="A0A6V6ZBW2"/>
<accession>A0A6V6ZBW2</accession>
<organism evidence="1 2">
    <name type="scientific">Flavobacterium salmonis</name>
    <dbReference type="NCBI Taxonomy" id="2654844"/>
    <lineage>
        <taxon>Bacteria</taxon>
        <taxon>Pseudomonadati</taxon>
        <taxon>Bacteroidota</taxon>
        <taxon>Flavobacteriia</taxon>
        <taxon>Flavobacteriales</taxon>
        <taxon>Flavobacteriaceae</taxon>
        <taxon>Flavobacterium</taxon>
    </lineage>
</organism>
<dbReference type="EMBL" id="CAIJDP010000089">
    <property type="protein sequence ID" value="CAD0009149.1"/>
    <property type="molecule type" value="Genomic_DNA"/>
</dbReference>
<sequence length="242" mass="28034">MKKIIFELLFLFPLLVFGQNVKRGIIVPAIDSLKTSEKYCCILSPEQGFSVYDNPNGKIIGTLKRIGDMKKDDQVPYKIYFVTGNQKVQIENYIEIGYEIYAINYTDSIQGFVKVLDTSKNYWLNVAEIRKQGFKVISWFDYLIKQSKNASGYYANEPGLRLRKEPNSNSEIIGSVRGDLFEIKLTTETFGQWCKVKAIKYKEHPCNTELTEKQNLEYITEGWLKVIDDNGEPNLWRYTRGC</sequence>
<evidence type="ECO:0008006" key="3">
    <source>
        <dbReference type="Google" id="ProtNLM"/>
    </source>
</evidence>
<gene>
    <name evidence="1" type="ORF">FLAT13_04773</name>
</gene>
<name>A0A6V6ZBW2_9FLAO</name>
<evidence type="ECO:0000313" key="2">
    <source>
        <dbReference type="Proteomes" id="UP000530060"/>
    </source>
</evidence>
<proteinExistence type="predicted"/>
<protein>
    <recommendedName>
        <fullName evidence="3">SH3 domain-containing protein</fullName>
    </recommendedName>
</protein>
<reference evidence="1 2" key="1">
    <citation type="submission" date="2020-06" db="EMBL/GenBank/DDBJ databases">
        <authorList>
            <person name="Criscuolo A."/>
        </authorList>
    </citation>
    <scope>NUCLEOTIDE SEQUENCE [LARGE SCALE GENOMIC DNA]</scope>
    <source>
        <strain evidence="2">CIP 111411</strain>
    </source>
</reference>
<dbReference type="RefSeq" id="WP_078229488.1">
    <property type="nucleotide sequence ID" value="NZ_CAIJDP010000089.1"/>
</dbReference>
<dbReference type="Proteomes" id="UP000530060">
    <property type="component" value="Unassembled WGS sequence"/>
</dbReference>
<keyword evidence="2" id="KW-1185">Reference proteome</keyword>